<name>A0A290Q851_9BACT</name>
<organism evidence="5 6">
    <name type="scientific">Nibricoccus aquaticus</name>
    <dbReference type="NCBI Taxonomy" id="2576891"/>
    <lineage>
        <taxon>Bacteria</taxon>
        <taxon>Pseudomonadati</taxon>
        <taxon>Verrucomicrobiota</taxon>
        <taxon>Opitutia</taxon>
        <taxon>Opitutales</taxon>
        <taxon>Opitutaceae</taxon>
        <taxon>Nibricoccus</taxon>
    </lineage>
</organism>
<dbReference type="OrthoDB" id="244285at2"/>
<dbReference type="CDD" id="cd03311">
    <property type="entry name" value="CIMS_C_terminal_like"/>
    <property type="match status" value="1"/>
</dbReference>
<dbReference type="AlphaFoldDB" id="A0A290Q851"/>
<accession>A0A290Q851</accession>
<keyword evidence="3" id="KW-0862">Zinc</keyword>
<evidence type="ECO:0000256" key="1">
    <source>
        <dbReference type="ARBA" id="ARBA00001947"/>
    </source>
</evidence>
<feature type="domain" description="Cobalamin-independent methionine synthase MetE C-terminal/archaeal" evidence="4">
    <location>
        <begin position="5"/>
        <end position="326"/>
    </location>
</feature>
<dbReference type="GO" id="GO:0003871">
    <property type="term" value="F:5-methyltetrahydropteroyltriglutamate-homocysteine S-methyltransferase activity"/>
    <property type="evidence" value="ECO:0007669"/>
    <property type="project" value="InterPro"/>
</dbReference>
<evidence type="ECO:0000313" key="6">
    <source>
        <dbReference type="Proteomes" id="UP000217265"/>
    </source>
</evidence>
<dbReference type="PANTHER" id="PTHR30519">
    <property type="entry name" value="5-METHYLTETRAHYDROPTEROYLTRIGLUTAMATE--HOMOCYSTEINE METHYLTRANSFERASE"/>
    <property type="match status" value="1"/>
</dbReference>
<evidence type="ECO:0000256" key="2">
    <source>
        <dbReference type="ARBA" id="ARBA00022723"/>
    </source>
</evidence>
<dbReference type="KEGG" id="vbh:CMV30_04885"/>
<proteinExistence type="predicted"/>
<dbReference type="RefSeq" id="WP_096054972.1">
    <property type="nucleotide sequence ID" value="NZ_CP023344.1"/>
</dbReference>
<dbReference type="GO" id="GO:0009086">
    <property type="term" value="P:methionine biosynthetic process"/>
    <property type="evidence" value="ECO:0007669"/>
    <property type="project" value="InterPro"/>
</dbReference>
<dbReference type="GO" id="GO:0008270">
    <property type="term" value="F:zinc ion binding"/>
    <property type="evidence" value="ECO:0007669"/>
    <property type="project" value="InterPro"/>
</dbReference>
<comment type="cofactor">
    <cofactor evidence="1">
        <name>Zn(2+)</name>
        <dbReference type="ChEBI" id="CHEBI:29105"/>
    </cofactor>
</comment>
<sequence length="328" mass="37005">MSYRTTVVGSYPRPDFTGDTLKKPSLTDADIVALVTWAAKDQASLGLDVITDGEGYRENMYYFYQRRLDGISFENMPKKTFGTAGFGIECARVVDTIKNPRCQLARWWKLARESAPANVRVKQTVTGPHVLARFSVNERPDLYPDEQALCRAYAKILSEELTAVIDAGCDFIQFDEPMWTEAPEQSSWAADILNELIDSLKGRARIGLHVCGGNPRRKRVYFTKYTDLVPAFSKVKIDEVSLEHCTLSYDLMTLWDQWKFKGDLALGVIDQRSDALEDTEVIRKRVEPALAHFPRERLVLTSECGFGHVPLDITRAKLKALTTAAKTL</sequence>
<evidence type="ECO:0000259" key="4">
    <source>
        <dbReference type="Pfam" id="PF01717"/>
    </source>
</evidence>
<keyword evidence="6" id="KW-1185">Reference proteome</keyword>
<dbReference type="EMBL" id="CP023344">
    <property type="protein sequence ID" value="ATC63340.1"/>
    <property type="molecule type" value="Genomic_DNA"/>
</dbReference>
<dbReference type="SUPFAM" id="SSF51726">
    <property type="entry name" value="UROD/MetE-like"/>
    <property type="match status" value="1"/>
</dbReference>
<evidence type="ECO:0000313" key="5">
    <source>
        <dbReference type="EMBL" id="ATC63340.1"/>
    </source>
</evidence>
<protein>
    <recommendedName>
        <fullName evidence="4">Cobalamin-independent methionine synthase MetE C-terminal/archaeal domain-containing protein</fullName>
    </recommendedName>
</protein>
<reference evidence="5 6" key="1">
    <citation type="submission" date="2017-09" db="EMBL/GenBank/DDBJ databases">
        <title>Complete genome sequence of Verrucomicrobial strain HZ-65, isolated from freshwater.</title>
        <authorList>
            <person name="Choi A."/>
        </authorList>
    </citation>
    <scope>NUCLEOTIDE SEQUENCE [LARGE SCALE GENOMIC DNA]</scope>
    <source>
        <strain evidence="5 6">HZ-65</strain>
    </source>
</reference>
<dbReference type="InterPro" id="IPR002629">
    <property type="entry name" value="Met_Synth_C/arc"/>
</dbReference>
<dbReference type="Gene3D" id="3.20.20.210">
    <property type="match status" value="1"/>
</dbReference>
<dbReference type="Proteomes" id="UP000217265">
    <property type="component" value="Chromosome"/>
</dbReference>
<evidence type="ECO:0000256" key="3">
    <source>
        <dbReference type="ARBA" id="ARBA00022833"/>
    </source>
</evidence>
<keyword evidence="2" id="KW-0479">Metal-binding</keyword>
<dbReference type="Pfam" id="PF01717">
    <property type="entry name" value="Meth_synt_2"/>
    <property type="match status" value="1"/>
</dbReference>
<gene>
    <name evidence="5" type="ORF">CMV30_04885</name>
</gene>
<dbReference type="InterPro" id="IPR038071">
    <property type="entry name" value="UROD/MetE-like_sf"/>
</dbReference>